<dbReference type="RefSeq" id="WP_165049233.1">
    <property type="nucleotide sequence ID" value="NZ_JAALFE010000007.1"/>
</dbReference>
<sequence>MLTLTSPVETPLHRWPAGLKLALLCAATVLLFRLTTPLPLAAIATALAALHLLLGRSIAATALRQLRPLWPFLALLALWHGLTGDLAQGATIALRLITAMALANLVTMTTRLSDMLAALDRLTAPLARAGLPTRRLTLALALALRFIPVLSDRIDTIRAAWTARSPRRPGWRILIPAALAALDEADHVAESLRARGGAG</sequence>
<name>A0A6M1TW83_9RHOB</name>
<organism evidence="7 8">
    <name type="scientific">Paragemmobacter kunshanensis</name>
    <dbReference type="NCBI Taxonomy" id="2583234"/>
    <lineage>
        <taxon>Bacteria</taxon>
        <taxon>Pseudomonadati</taxon>
        <taxon>Pseudomonadota</taxon>
        <taxon>Alphaproteobacteria</taxon>
        <taxon>Rhodobacterales</taxon>
        <taxon>Paracoccaceae</taxon>
        <taxon>Paragemmobacter</taxon>
    </lineage>
</organism>
<evidence type="ECO:0000256" key="2">
    <source>
        <dbReference type="ARBA" id="ARBA00008564"/>
    </source>
</evidence>
<evidence type="ECO:0000256" key="5">
    <source>
        <dbReference type="ARBA" id="ARBA00023136"/>
    </source>
</evidence>
<evidence type="ECO:0000256" key="1">
    <source>
        <dbReference type="ARBA" id="ARBA00004141"/>
    </source>
</evidence>
<dbReference type="InterPro" id="IPR003339">
    <property type="entry name" value="ABC/ECF_trnsptr_transmembrane"/>
</dbReference>
<keyword evidence="8" id="KW-1185">Reference proteome</keyword>
<reference evidence="7 8" key="1">
    <citation type="submission" date="2020-02" db="EMBL/GenBank/DDBJ databases">
        <title>Rhodobacter translucens sp. nov., a novel bacterium isolated from activated sludge.</title>
        <authorList>
            <person name="Liu J."/>
        </authorList>
    </citation>
    <scope>NUCLEOTIDE SEQUENCE [LARGE SCALE GENOMIC DNA]</scope>
    <source>
        <strain evidence="7 8">HX-7-19</strain>
    </source>
</reference>
<feature type="transmembrane region" description="Helical" evidence="6">
    <location>
        <begin position="12"/>
        <end position="32"/>
    </location>
</feature>
<keyword evidence="3 6" id="KW-0812">Transmembrane</keyword>
<accession>A0A6M1TW83</accession>
<evidence type="ECO:0000256" key="4">
    <source>
        <dbReference type="ARBA" id="ARBA00022989"/>
    </source>
</evidence>
<dbReference type="PANTHER" id="PTHR33514:SF13">
    <property type="entry name" value="PROTEIN ABCI12, CHLOROPLASTIC"/>
    <property type="match status" value="1"/>
</dbReference>
<dbReference type="Pfam" id="PF02361">
    <property type="entry name" value="CbiQ"/>
    <property type="match status" value="1"/>
</dbReference>
<protein>
    <submittedName>
        <fullName evidence="7">Energy-coupling factor transporter transmembrane protein EcfT</fullName>
    </submittedName>
</protein>
<dbReference type="EMBL" id="JAALFE010000007">
    <property type="protein sequence ID" value="NGQ91076.1"/>
    <property type="molecule type" value="Genomic_DNA"/>
</dbReference>
<dbReference type="PANTHER" id="PTHR33514">
    <property type="entry name" value="PROTEIN ABCI12, CHLOROPLASTIC"/>
    <property type="match status" value="1"/>
</dbReference>
<dbReference type="Proteomes" id="UP000474758">
    <property type="component" value="Unassembled WGS sequence"/>
</dbReference>
<evidence type="ECO:0000313" key="8">
    <source>
        <dbReference type="Proteomes" id="UP000474758"/>
    </source>
</evidence>
<dbReference type="GO" id="GO:0005886">
    <property type="term" value="C:plasma membrane"/>
    <property type="evidence" value="ECO:0007669"/>
    <property type="project" value="UniProtKB-ARBA"/>
</dbReference>
<keyword evidence="5 6" id="KW-0472">Membrane</keyword>
<comment type="caution">
    <text evidence="7">The sequence shown here is derived from an EMBL/GenBank/DDBJ whole genome shotgun (WGS) entry which is preliminary data.</text>
</comment>
<feature type="transmembrane region" description="Helical" evidence="6">
    <location>
        <begin position="38"/>
        <end position="54"/>
    </location>
</feature>
<gene>
    <name evidence="7" type="ORF">G5V65_09210</name>
</gene>
<proteinExistence type="inferred from homology"/>
<evidence type="ECO:0000256" key="3">
    <source>
        <dbReference type="ARBA" id="ARBA00022692"/>
    </source>
</evidence>
<keyword evidence="4 6" id="KW-1133">Transmembrane helix</keyword>
<comment type="subcellular location">
    <subcellularLocation>
        <location evidence="1">Membrane</location>
        <topology evidence="1">Multi-pass membrane protein</topology>
    </subcellularLocation>
</comment>
<comment type="similarity">
    <text evidence="2">Belongs to the CbiQ family.</text>
</comment>
<evidence type="ECO:0000313" key="7">
    <source>
        <dbReference type="EMBL" id="NGQ91076.1"/>
    </source>
</evidence>
<dbReference type="AlphaFoldDB" id="A0A6M1TW83"/>
<evidence type="ECO:0000256" key="6">
    <source>
        <dbReference type="SAM" id="Phobius"/>
    </source>
</evidence>
<feature type="transmembrane region" description="Helical" evidence="6">
    <location>
        <begin position="88"/>
        <end position="106"/>
    </location>
</feature>